<evidence type="ECO:0000313" key="3">
    <source>
        <dbReference type="Proteomes" id="UP001519460"/>
    </source>
</evidence>
<feature type="compositionally biased region" description="Basic and acidic residues" evidence="1">
    <location>
        <begin position="101"/>
        <end position="114"/>
    </location>
</feature>
<evidence type="ECO:0000256" key="1">
    <source>
        <dbReference type="SAM" id="MobiDB-lite"/>
    </source>
</evidence>
<feature type="region of interest" description="Disordered" evidence="1">
    <location>
        <begin position="95"/>
        <end position="114"/>
    </location>
</feature>
<keyword evidence="3" id="KW-1185">Reference proteome</keyword>
<reference evidence="2 3" key="1">
    <citation type="journal article" date="2023" name="Sci. Data">
        <title>Genome assembly of the Korean intertidal mud-creeper Batillaria attramentaria.</title>
        <authorList>
            <person name="Patra A.K."/>
            <person name="Ho P.T."/>
            <person name="Jun S."/>
            <person name="Lee S.J."/>
            <person name="Kim Y."/>
            <person name="Won Y.J."/>
        </authorList>
    </citation>
    <scope>NUCLEOTIDE SEQUENCE [LARGE SCALE GENOMIC DNA]</scope>
    <source>
        <strain evidence="2">Wonlab-2016</strain>
    </source>
</reference>
<accession>A0ABD0KY34</accession>
<protein>
    <submittedName>
        <fullName evidence="2">Uncharacterized protein</fullName>
    </submittedName>
</protein>
<dbReference type="Proteomes" id="UP001519460">
    <property type="component" value="Unassembled WGS sequence"/>
</dbReference>
<dbReference type="AlphaFoldDB" id="A0ABD0KY34"/>
<proteinExistence type="predicted"/>
<comment type="caution">
    <text evidence="2">The sequence shown here is derived from an EMBL/GenBank/DDBJ whole genome shotgun (WGS) entry which is preliminary data.</text>
</comment>
<dbReference type="EMBL" id="JACVVK020000111">
    <property type="protein sequence ID" value="KAK7491725.1"/>
    <property type="molecule type" value="Genomic_DNA"/>
</dbReference>
<sequence>MEGDQMKYERDLMYRVEEYFFHEHHGAFRRLVKRTDEDGVREKNVALMENRFVGDFISSCVSMVTYVTLRETTPSVDVWYRSGVGFRLAEKMKRKHRERRRRWEAERRPETGEE</sequence>
<organism evidence="2 3">
    <name type="scientific">Batillaria attramentaria</name>
    <dbReference type="NCBI Taxonomy" id="370345"/>
    <lineage>
        <taxon>Eukaryota</taxon>
        <taxon>Metazoa</taxon>
        <taxon>Spiralia</taxon>
        <taxon>Lophotrochozoa</taxon>
        <taxon>Mollusca</taxon>
        <taxon>Gastropoda</taxon>
        <taxon>Caenogastropoda</taxon>
        <taxon>Sorbeoconcha</taxon>
        <taxon>Cerithioidea</taxon>
        <taxon>Batillariidae</taxon>
        <taxon>Batillaria</taxon>
    </lineage>
</organism>
<name>A0ABD0KY34_9CAEN</name>
<gene>
    <name evidence="2" type="ORF">BaRGS_00016981</name>
</gene>
<evidence type="ECO:0000313" key="2">
    <source>
        <dbReference type="EMBL" id="KAK7491725.1"/>
    </source>
</evidence>